<dbReference type="FunFam" id="1.10.3730.10:FF:000001">
    <property type="entry name" value="Pyrroline-5-carboxylate reductase"/>
    <property type="match status" value="1"/>
</dbReference>
<reference evidence="9 10" key="1">
    <citation type="submission" date="2018-11" db="EMBL/GenBank/DDBJ databases">
        <title>Genome sequence of Saitozyma podzolica DSM 27192.</title>
        <authorList>
            <person name="Aliyu H."/>
            <person name="Gorte O."/>
            <person name="Ochsenreither K."/>
        </authorList>
    </citation>
    <scope>NUCLEOTIDE SEQUENCE [LARGE SCALE GENOMIC DNA]</scope>
    <source>
        <strain evidence="9 10">DSM 27192</strain>
    </source>
</reference>
<evidence type="ECO:0000313" key="10">
    <source>
        <dbReference type="Proteomes" id="UP000279259"/>
    </source>
</evidence>
<evidence type="ECO:0000256" key="6">
    <source>
        <dbReference type="SAM" id="MobiDB-lite"/>
    </source>
</evidence>
<dbReference type="EC" id="1.5.1.2" evidence="5"/>
<dbReference type="SUPFAM" id="SSF51735">
    <property type="entry name" value="NAD(P)-binding Rossmann-fold domains"/>
    <property type="match status" value="1"/>
</dbReference>
<name>A0A427YVZ1_9TREE</name>
<feature type="domain" description="Pyrroline-5-carboxylate reductase catalytic N-terminal" evidence="7">
    <location>
        <begin position="55"/>
        <end position="131"/>
    </location>
</feature>
<evidence type="ECO:0000256" key="2">
    <source>
        <dbReference type="ARBA" id="ARBA00022857"/>
    </source>
</evidence>
<comment type="catalytic activity">
    <reaction evidence="5">
        <text>L-proline + NADP(+) = (S)-1-pyrroline-5-carboxylate + NADPH + 2 H(+)</text>
        <dbReference type="Rhea" id="RHEA:14109"/>
        <dbReference type="ChEBI" id="CHEBI:15378"/>
        <dbReference type="ChEBI" id="CHEBI:17388"/>
        <dbReference type="ChEBI" id="CHEBI:57783"/>
        <dbReference type="ChEBI" id="CHEBI:58349"/>
        <dbReference type="ChEBI" id="CHEBI:60039"/>
        <dbReference type="EC" id="1.5.1.2"/>
    </reaction>
</comment>
<dbReference type="Proteomes" id="UP000279259">
    <property type="component" value="Unassembled WGS sequence"/>
</dbReference>
<gene>
    <name evidence="9" type="primary">PRO3</name>
    <name evidence="9" type="ORF">EHS25_000257</name>
</gene>
<dbReference type="GO" id="GO:0055129">
    <property type="term" value="P:L-proline biosynthetic process"/>
    <property type="evidence" value="ECO:0007669"/>
    <property type="project" value="UniProtKB-UniPathway"/>
</dbReference>
<evidence type="ECO:0000313" key="9">
    <source>
        <dbReference type="EMBL" id="RSH95171.1"/>
    </source>
</evidence>
<dbReference type="InterPro" id="IPR000304">
    <property type="entry name" value="Pyrroline-COOH_reductase"/>
</dbReference>
<dbReference type="PIRSF" id="PIRSF000193">
    <property type="entry name" value="Pyrrol-5-carb_rd"/>
    <property type="match status" value="1"/>
</dbReference>
<dbReference type="OrthoDB" id="10263291at2759"/>
<sequence>MGIAVLSGVLTSLETRLRSPAHPSSDQEPASGISTPTASMFLDAPEETLPSRFIATVGREETARKLKKTFAAMGRLGEQVEVKAGGQNVWAAGEADVILVCSKPNVAKTILLEEGMSQAVEGKLVISICAGVTIAQLRSWVPASTKIVRAMPNTPCKLMPVGTQIREGMTVVSPLDPSDTHYRSLILAIFTSCGRCRFLDEKHFDACTALAGSGPAFVALVLEAMVDGGVMMGLPRAEALELAAQTLQGTGRMALYAGLHPAQLKDSVTTPGGCTIAGLLTLEDGRVRSTMARAIQVATNHAAGLGQDKK</sequence>
<dbReference type="Gene3D" id="1.10.3730.10">
    <property type="entry name" value="ProC C-terminal domain-like"/>
    <property type="match status" value="1"/>
</dbReference>
<dbReference type="PANTHER" id="PTHR11645:SF0">
    <property type="entry name" value="PYRROLINE-5-CARBOXYLATE REDUCTASE 3"/>
    <property type="match status" value="1"/>
</dbReference>
<keyword evidence="5" id="KW-0028">Amino-acid biosynthesis</keyword>
<accession>A0A427YVZ1</accession>
<dbReference type="InterPro" id="IPR028939">
    <property type="entry name" value="P5C_Rdtase_cat_N"/>
</dbReference>
<dbReference type="UniPathway" id="UPA00098">
    <property type="reaction ID" value="UER00361"/>
</dbReference>
<feature type="compositionally biased region" description="Polar residues" evidence="6">
    <location>
        <begin position="22"/>
        <end position="38"/>
    </location>
</feature>
<keyword evidence="2 4" id="KW-0521">NADP</keyword>
<evidence type="ECO:0000259" key="8">
    <source>
        <dbReference type="Pfam" id="PF14748"/>
    </source>
</evidence>
<dbReference type="Pfam" id="PF14748">
    <property type="entry name" value="P5CR_dimer"/>
    <property type="match status" value="1"/>
</dbReference>
<dbReference type="PANTHER" id="PTHR11645">
    <property type="entry name" value="PYRROLINE-5-CARBOXYLATE REDUCTASE"/>
    <property type="match status" value="1"/>
</dbReference>
<feature type="domain" description="Pyrroline-5-carboxylate reductase dimerisation" evidence="8">
    <location>
        <begin position="201"/>
        <end position="303"/>
    </location>
</feature>
<dbReference type="Gene3D" id="3.40.50.720">
    <property type="entry name" value="NAD(P)-binding Rossmann-like Domain"/>
    <property type="match status" value="1"/>
</dbReference>
<evidence type="ECO:0000256" key="1">
    <source>
        <dbReference type="ARBA" id="ARBA00005525"/>
    </source>
</evidence>
<evidence type="ECO:0000256" key="3">
    <source>
        <dbReference type="ARBA" id="ARBA00023002"/>
    </source>
</evidence>
<evidence type="ECO:0000259" key="7">
    <source>
        <dbReference type="Pfam" id="PF03807"/>
    </source>
</evidence>
<protein>
    <recommendedName>
        <fullName evidence="5">Pyrroline-5-carboxylate reductase</fullName>
        <ecNumber evidence="5">1.5.1.2</ecNumber>
    </recommendedName>
</protein>
<dbReference type="InterPro" id="IPR053790">
    <property type="entry name" value="P5CR-like_CS"/>
</dbReference>
<feature type="binding site" evidence="4">
    <location>
        <position position="88"/>
    </location>
    <ligand>
        <name>NADPH</name>
        <dbReference type="ChEBI" id="CHEBI:57783"/>
    </ligand>
</feature>
<dbReference type="HAMAP" id="MF_01925">
    <property type="entry name" value="P5C_reductase"/>
    <property type="match status" value="1"/>
</dbReference>
<dbReference type="AlphaFoldDB" id="A0A427YVZ1"/>
<dbReference type="PROSITE" id="PS00521">
    <property type="entry name" value="P5CR"/>
    <property type="match status" value="1"/>
</dbReference>
<keyword evidence="10" id="KW-1185">Reference proteome</keyword>
<dbReference type="STRING" id="1890683.A0A427YVZ1"/>
<evidence type="ECO:0000256" key="5">
    <source>
        <dbReference type="RuleBase" id="RU003903"/>
    </source>
</evidence>
<keyword evidence="3 5" id="KW-0560">Oxidoreductase</keyword>
<dbReference type="InterPro" id="IPR029036">
    <property type="entry name" value="P5CR_dimer"/>
</dbReference>
<comment type="pathway">
    <text evidence="5">Amino-acid biosynthesis; L-proline biosynthesis; L-proline from L-glutamate 5-semialdehyde: step 1/1.</text>
</comment>
<dbReference type="EMBL" id="RSCD01000001">
    <property type="protein sequence ID" value="RSH95171.1"/>
    <property type="molecule type" value="Genomic_DNA"/>
</dbReference>
<comment type="similarity">
    <text evidence="1 5">Belongs to the pyrroline-5-carboxylate reductase family.</text>
</comment>
<dbReference type="NCBIfam" id="TIGR00112">
    <property type="entry name" value="proC"/>
    <property type="match status" value="1"/>
</dbReference>
<dbReference type="InterPro" id="IPR008927">
    <property type="entry name" value="6-PGluconate_DH-like_C_sf"/>
</dbReference>
<dbReference type="Pfam" id="PF03807">
    <property type="entry name" value="F420_oxidored"/>
    <property type="match status" value="1"/>
</dbReference>
<dbReference type="GO" id="GO:0004735">
    <property type="term" value="F:pyrroline-5-carboxylate reductase activity"/>
    <property type="evidence" value="ECO:0007669"/>
    <property type="project" value="UniProtKB-EC"/>
</dbReference>
<dbReference type="InterPro" id="IPR036291">
    <property type="entry name" value="NAD(P)-bd_dom_sf"/>
</dbReference>
<evidence type="ECO:0000256" key="4">
    <source>
        <dbReference type="PIRSR" id="PIRSR000193-1"/>
    </source>
</evidence>
<organism evidence="9 10">
    <name type="scientific">Saitozyma podzolica</name>
    <dbReference type="NCBI Taxonomy" id="1890683"/>
    <lineage>
        <taxon>Eukaryota</taxon>
        <taxon>Fungi</taxon>
        <taxon>Dikarya</taxon>
        <taxon>Basidiomycota</taxon>
        <taxon>Agaricomycotina</taxon>
        <taxon>Tremellomycetes</taxon>
        <taxon>Tremellales</taxon>
        <taxon>Trimorphomycetaceae</taxon>
        <taxon>Saitozyma</taxon>
    </lineage>
</organism>
<keyword evidence="5" id="KW-0641">Proline biosynthesis</keyword>
<proteinExistence type="inferred from homology"/>
<dbReference type="SUPFAM" id="SSF48179">
    <property type="entry name" value="6-phosphogluconate dehydrogenase C-terminal domain-like"/>
    <property type="match status" value="1"/>
</dbReference>
<comment type="caution">
    <text evidence="9">The sequence shown here is derived from an EMBL/GenBank/DDBJ whole genome shotgun (WGS) entry which is preliminary data.</text>
</comment>
<feature type="region of interest" description="Disordered" evidence="6">
    <location>
        <begin position="16"/>
        <end position="38"/>
    </location>
</feature>